<feature type="compositionally biased region" description="Pro residues" evidence="1">
    <location>
        <begin position="327"/>
        <end position="336"/>
    </location>
</feature>
<evidence type="ECO:0000256" key="1">
    <source>
        <dbReference type="SAM" id="MobiDB-lite"/>
    </source>
</evidence>
<keyword evidence="3" id="KW-1185">Reference proteome</keyword>
<protein>
    <submittedName>
        <fullName evidence="2">Uncharacterized protein</fullName>
    </submittedName>
</protein>
<feature type="region of interest" description="Disordered" evidence="1">
    <location>
        <begin position="314"/>
        <end position="341"/>
    </location>
</feature>
<dbReference type="Proteomes" id="UP000562682">
    <property type="component" value="Unassembled WGS sequence"/>
</dbReference>
<gene>
    <name evidence="2" type="ORF">FDENT_10908</name>
</gene>
<comment type="caution">
    <text evidence="2">The sequence shown here is derived from an EMBL/GenBank/DDBJ whole genome shotgun (WGS) entry which is preliminary data.</text>
</comment>
<evidence type="ECO:0000313" key="2">
    <source>
        <dbReference type="EMBL" id="KAF5671481.1"/>
    </source>
</evidence>
<dbReference type="EMBL" id="JAAOAK010000349">
    <property type="protein sequence ID" value="KAF5671481.1"/>
    <property type="molecule type" value="Genomic_DNA"/>
</dbReference>
<evidence type="ECO:0000313" key="3">
    <source>
        <dbReference type="Proteomes" id="UP000562682"/>
    </source>
</evidence>
<accession>A0A8H5TKG6</accession>
<organism evidence="2 3">
    <name type="scientific">Fusarium denticulatum</name>
    <dbReference type="NCBI Taxonomy" id="48507"/>
    <lineage>
        <taxon>Eukaryota</taxon>
        <taxon>Fungi</taxon>
        <taxon>Dikarya</taxon>
        <taxon>Ascomycota</taxon>
        <taxon>Pezizomycotina</taxon>
        <taxon>Sordariomycetes</taxon>
        <taxon>Hypocreomycetidae</taxon>
        <taxon>Hypocreales</taxon>
        <taxon>Nectriaceae</taxon>
        <taxon>Fusarium</taxon>
        <taxon>Fusarium fujikuroi species complex</taxon>
    </lineage>
</organism>
<reference evidence="2 3" key="1">
    <citation type="submission" date="2020-05" db="EMBL/GenBank/DDBJ databases">
        <title>Identification and distribution of gene clusters putatively required for synthesis of sphingolipid metabolism inhibitors in phylogenetically diverse species of the filamentous fungus Fusarium.</title>
        <authorList>
            <person name="Kim H.-S."/>
            <person name="Busman M."/>
            <person name="Brown D.W."/>
            <person name="Divon H."/>
            <person name="Uhlig S."/>
            <person name="Proctor R.H."/>
        </authorList>
    </citation>
    <scope>NUCLEOTIDE SEQUENCE [LARGE SCALE GENOMIC DNA]</scope>
    <source>
        <strain evidence="2 3">NRRL 25311</strain>
    </source>
</reference>
<name>A0A8H5TKG6_9HYPO</name>
<sequence>MQKHTKSKRSLSPTARASPRKRLNYDADTRKMSSPKSYDEDEDVQLSFLTIDEEDEEEVACSNSMEELMKLEKERYPGASTWAPAEERLFEILYMRQDLPMLPSTWDVDLRGVPISDIVFQTSDEFPPIIYAHSNNFRATTALIRLMDLTAMTRATAQSGHRMKVPQLIKQQLDKYLSWAAQDGDYLHLRIVPNILTEIVDTKMLEDEITEHIQKRMRALAKLQREFLREDRNPQFWDVIKPSVFASPKIKLEPDDGPASFGRWLTPAKSRLGSHPRVGNVLPTTETHEVTVKIEPGIKSPDIAARVLPKTTTMLSRDSYHSQSPSPSLPEEPQTPPRHTYRRHPPVVYGLFVINTWVLVLTVDSSKGSDAHVSFQVQVDFKDEHQGIWNALTIAIAVCLARDELRTRATDFEELPCVEDSDPDA</sequence>
<dbReference type="AlphaFoldDB" id="A0A8H5TKG6"/>
<feature type="region of interest" description="Disordered" evidence="1">
    <location>
        <begin position="1"/>
        <end position="43"/>
    </location>
</feature>
<proteinExistence type="predicted"/>